<organism evidence="1 2">
    <name type="scientific">Pisolithus tinctorius Marx 270</name>
    <dbReference type="NCBI Taxonomy" id="870435"/>
    <lineage>
        <taxon>Eukaryota</taxon>
        <taxon>Fungi</taxon>
        <taxon>Dikarya</taxon>
        <taxon>Basidiomycota</taxon>
        <taxon>Agaricomycotina</taxon>
        <taxon>Agaricomycetes</taxon>
        <taxon>Agaricomycetidae</taxon>
        <taxon>Boletales</taxon>
        <taxon>Sclerodermatineae</taxon>
        <taxon>Pisolithaceae</taxon>
        <taxon>Pisolithus</taxon>
    </lineage>
</organism>
<evidence type="ECO:0000313" key="2">
    <source>
        <dbReference type="Proteomes" id="UP000054217"/>
    </source>
</evidence>
<accession>A0A0C3P0H9</accession>
<dbReference type="OrthoDB" id="2615814at2759"/>
<dbReference type="AlphaFoldDB" id="A0A0C3P0H9"/>
<gene>
    <name evidence="1" type="ORF">M404DRAFT_151847</name>
</gene>
<reference evidence="1 2" key="1">
    <citation type="submission" date="2014-04" db="EMBL/GenBank/DDBJ databases">
        <authorList>
            <consortium name="DOE Joint Genome Institute"/>
            <person name="Kuo A."/>
            <person name="Kohler A."/>
            <person name="Costa M.D."/>
            <person name="Nagy L.G."/>
            <person name="Floudas D."/>
            <person name="Copeland A."/>
            <person name="Barry K.W."/>
            <person name="Cichocki N."/>
            <person name="Veneault-Fourrey C."/>
            <person name="LaButti K."/>
            <person name="Lindquist E.A."/>
            <person name="Lipzen A."/>
            <person name="Lundell T."/>
            <person name="Morin E."/>
            <person name="Murat C."/>
            <person name="Sun H."/>
            <person name="Tunlid A."/>
            <person name="Henrissat B."/>
            <person name="Grigoriev I.V."/>
            <person name="Hibbett D.S."/>
            <person name="Martin F."/>
            <person name="Nordberg H.P."/>
            <person name="Cantor M.N."/>
            <person name="Hua S.X."/>
        </authorList>
    </citation>
    <scope>NUCLEOTIDE SEQUENCE [LARGE SCALE GENOMIC DNA]</scope>
    <source>
        <strain evidence="1 2">Marx 270</strain>
    </source>
</reference>
<sequence length="113" mass="12898">MSFLPSPGHLLGADLWADDLQTIIQSHGSIHLLQQWECFPTSLCNMIEWAAMTRHPSPPDQRHAHLLVYKTLPMPEPCDALYPMSVHIYGFLNRFCISNFGNWNGYILIFPSS</sequence>
<reference evidence="2" key="2">
    <citation type="submission" date="2015-01" db="EMBL/GenBank/DDBJ databases">
        <title>Evolutionary Origins and Diversification of the Mycorrhizal Mutualists.</title>
        <authorList>
            <consortium name="DOE Joint Genome Institute"/>
            <consortium name="Mycorrhizal Genomics Consortium"/>
            <person name="Kohler A."/>
            <person name="Kuo A."/>
            <person name="Nagy L.G."/>
            <person name="Floudas D."/>
            <person name="Copeland A."/>
            <person name="Barry K.W."/>
            <person name="Cichocki N."/>
            <person name="Veneault-Fourrey C."/>
            <person name="LaButti K."/>
            <person name="Lindquist E.A."/>
            <person name="Lipzen A."/>
            <person name="Lundell T."/>
            <person name="Morin E."/>
            <person name="Murat C."/>
            <person name="Riley R."/>
            <person name="Ohm R."/>
            <person name="Sun H."/>
            <person name="Tunlid A."/>
            <person name="Henrissat B."/>
            <person name="Grigoriev I.V."/>
            <person name="Hibbett D.S."/>
            <person name="Martin F."/>
        </authorList>
    </citation>
    <scope>NUCLEOTIDE SEQUENCE [LARGE SCALE GENOMIC DNA]</scope>
    <source>
        <strain evidence="2">Marx 270</strain>
    </source>
</reference>
<name>A0A0C3P0H9_PISTI</name>
<dbReference type="Proteomes" id="UP000054217">
    <property type="component" value="Unassembled WGS sequence"/>
</dbReference>
<protein>
    <submittedName>
        <fullName evidence="1">Uncharacterized protein</fullName>
    </submittedName>
</protein>
<keyword evidence="2" id="KW-1185">Reference proteome</keyword>
<evidence type="ECO:0000313" key="1">
    <source>
        <dbReference type="EMBL" id="KIO00819.1"/>
    </source>
</evidence>
<dbReference type="EMBL" id="KN831993">
    <property type="protein sequence ID" value="KIO00819.1"/>
    <property type="molecule type" value="Genomic_DNA"/>
</dbReference>
<proteinExistence type="predicted"/>
<dbReference type="HOGENOM" id="CLU_177954_0_0_1"/>
<dbReference type="InParanoid" id="A0A0C3P0H9"/>